<dbReference type="AlphaFoldDB" id="A0A011QM79"/>
<name>A0A011QM79_9PROT</name>
<dbReference type="Proteomes" id="UP000021816">
    <property type="component" value="Unassembled WGS sequence"/>
</dbReference>
<organism evidence="1 2">
    <name type="scientific">Candidatus Accumulibacter appositus</name>
    <dbReference type="NCBI Taxonomy" id="1454003"/>
    <lineage>
        <taxon>Bacteria</taxon>
        <taxon>Pseudomonadati</taxon>
        <taxon>Pseudomonadota</taxon>
        <taxon>Betaproteobacteria</taxon>
        <taxon>Candidatus Accumulibacter</taxon>
    </lineage>
</organism>
<dbReference type="EMBL" id="JEMX01000044">
    <property type="protein sequence ID" value="EXI79949.1"/>
    <property type="molecule type" value="Genomic_DNA"/>
</dbReference>
<protein>
    <submittedName>
        <fullName evidence="1">Uncharacterized protein</fullName>
    </submittedName>
</protein>
<proteinExistence type="predicted"/>
<gene>
    <name evidence="1" type="ORF">AW10_02094</name>
</gene>
<evidence type="ECO:0000313" key="2">
    <source>
        <dbReference type="Proteomes" id="UP000021816"/>
    </source>
</evidence>
<dbReference type="PATRIC" id="fig|1454003.3.peg.2133"/>
<accession>A0A011QM79</accession>
<evidence type="ECO:0000313" key="1">
    <source>
        <dbReference type="EMBL" id="EXI79949.1"/>
    </source>
</evidence>
<comment type="caution">
    <text evidence="1">The sequence shown here is derived from an EMBL/GenBank/DDBJ whole genome shotgun (WGS) entry which is preliminary data.</text>
</comment>
<dbReference type="STRING" id="1454003.AW10_02094"/>
<sequence>MVPDAVKAAGQHLQQEATHERQNKLLGIIPYGDKPKAYFRRFQSASQQIQAVMRQICTARASN</sequence>
<reference evidence="1 2" key="1">
    <citation type="submission" date="2014-02" db="EMBL/GenBank/DDBJ databases">
        <title>Expanding our view of genomic diversity in Candidatus Accumulibacter clades.</title>
        <authorList>
            <person name="Skennerton C.T."/>
            <person name="Barr J.J."/>
            <person name="Slater F.R."/>
            <person name="Bond P.L."/>
            <person name="Tyson G.W."/>
        </authorList>
    </citation>
    <scope>NUCLEOTIDE SEQUENCE [LARGE SCALE GENOMIC DNA]</scope>
    <source>
        <strain evidence="2">BA-92</strain>
    </source>
</reference>